<dbReference type="Pfam" id="PF00072">
    <property type="entry name" value="Response_reg"/>
    <property type="match status" value="1"/>
</dbReference>
<dbReference type="Pfam" id="PF00360">
    <property type="entry name" value="PHY"/>
    <property type="match status" value="1"/>
</dbReference>
<dbReference type="STRING" id="743788.S8E5I0"/>
<keyword evidence="5" id="KW-0547">Nucleotide-binding</keyword>
<dbReference type="PROSITE" id="PS50046">
    <property type="entry name" value="PHYTOCHROME_2"/>
    <property type="match status" value="1"/>
</dbReference>
<dbReference type="InterPro" id="IPR029016">
    <property type="entry name" value="GAF-like_dom_sf"/>
</dbReference>
<evidence type="ECO:0000256" key="7">
    <source>
        <dbReference type="ARBA" id="ARBA00022840"/>
    </source>
</evidence>
<dbReference type="SMART" id="SM00387">
    <property type="entry name" value="HATPase_c"/>
    <property type="match status" value="1"/>
</dbReference>
<dbReference type="Gene3D" id="3.30.450.270">
    <property type="match status" value="1"/>
</dbReference>
<dbReference type="PANTHER" id="PTHR43065">
    <property type="entry name" value="SENSOR HISTIDINE KINASE"/>
    <property type="match status" value="1"/>
</dbReference>
<evidence type="ECO:0000256" key="1">
    <source>
        <dbReference type="ARBA" id="ARBA00022543"/>
    </source>
</evidence>
<reference evidence="16 17" key="1">
    <citation type="journal article" date="2012" name="Science">
        <title>The Paleozoic origin of enzymatic lignin decomposition reconstructed from 31 fungal genomes.</title>
        <authorList>
            <person name="Floudas D."/>
            <person name="Binder M."/>
            <person name="Riley R."/>
            <person name="Barry K."/>
            <person name="Blanchette R.A."/>
            <person name="Henrissat B."/>
            <person name="Martinez A.T."/>
            <person name="Otillar R."/>
            <person name="Spatafora J.W."/>
            <person name="Yadav J.S."/>
            <person name="Aerts A."/>
            <person name="Benoit I."/>
            <person name="Boyd A."/>
            <person name="Carlson A."/>
            <person name="Copeland A."/>
            <person name="Coutinho P.M."/>
            <person name="de Vries R.P."/>
            <person name="Ferreira P."/>
            <person name="Findley K."/>
            <person name="Foster B."/>
            <person name="Gaskell J."/>
            <person name="Glotzer D."/>
            <person name="Gorecki P."/>
            <person name="Heitman J."/>
            <person name="Hesse C."/>
            <person name="Hori C."/>
            <person name="Igarashi K."/>
            <person name="Jurgens J.A."/>
            <person name="Kallen N."/>
            <person name="Kersten P."/>
            <person name="Kohler A."/>
            <person name="Kuees U."/>
            <person name="Kumar T.K.A."/>
            <person name="Kuo A."/>
            <person name="LaButti K."/>
            <person name="Larrondo L.F."/>
            <person name="Lindquist E."/>
            <person name="Ling A."/>
            <person name="Lombard V."/>
            <person name="Lucas S."/>
            <person name="Lundell T."/>
            <person name="Martin R."/>
            <person name="McLaughlin D.J."/>
            <person name="Morgenstern I."/>
            <person name="Morin E."/>
            <person name="Murat C."/>
            <person name="Nagy L.G."/>
            <person name="Nolan M."/>
            <person name="Ohm R.A."/>
            <person name="Patyshakuliyeva A."/>
            <person name="Rokas A."/>
            <person name="Ruiz-Duenas F.J."/>
            <person name="Sabat G."/>
            <person name="Salamov A."/>
            <person name="Samejima M."/>
            <person name="Schmutz J."/>
            <person name="Slot J.C."/>
            <person name="St John F."/>
            <person name="Stenlid J."/>
            <person name="Sun H."/>
            <person name="Sun S."/>
            <person name="Syed K."/>
            <person name="Tsang A."/>
            <person name="Wiebenga A."/>
            <person name="Young D."/>
            <person name="Pisabarro A."/>
            <person name="Eastwood D.C."/>
            <person name="Martin F."/>
            <person name="Cullen D."/>
            <person name="Grigoriev I.V."/>
            <person name="Hibbett D.S."/>
        </authorList>
    </citation>
    <scope>NUCLEOTIDE SEQUENCE</scope>
    <source>
        <strain evidence="17">FP-58527</strain>
    </source>
</reference>
<dbReference type="eggNOG" id="KOG0519">
    <property type="taxonomic scope" value="Eukaryota"/>
</dbReference>
<dbReference type="Gene3D" id="3.30.565.10">
    <property type="entry name" value="Histidine kinase-like ATPase, C-terminal domain"/>
    <property type="match status" value="1"/>
</dbReference>
<feature type="region of interest" description="Disordered" evidence="12">
    <location>
        <begin position="337"/>
        <end position="367"/>
    </location>
</feature>
<feature type="compositionally biased region" description="Low complexity" evidence="12">
    <location>
        <begin position="258"/>
        <end position="274"/>
    </location>
</feature>
<evidence type="ECO:0000256" key="2">
    <source>
        <dbReference type="ARBA" id="ARBA00022553"/>
    </source>
</evidence>
<dbReference type="Gene3D" id="3.30.450.40">
    <property type="match status" value="1"/>
</dbReference>
<dbReference type="InterPro" id="IPR003018">
    <property type="entry name" value="GAF"/>
</dbReference>
<dbReference type="PROSITE" id="PS50110">
    <property type="entry name" value="RESPONSE_REGULATORY"/>
    <property type="match status" value="1"/>
</dbReference>
<keyword evidence="3" id="KW-0716">Sensory transduction</keyword>
<keyword evidence="17" id="KW-1185">Reference proteome</keyword>
<dbReference type="GO" id="GO:0006355">
    <property type="term" value="P:regulation of DNA-templated transcription"/>
    <property type="evidence" value="ECO:0007669"/>
    <property type="project" value="InterPro"/>
</dbReference>
<keyword evidence="8" id="KW-0157">Chromophore</keyword>
<dbReference type="InterPro" id="IPR016132">
    <property type="entry name" value="Phyto_chromo_attachment"/>
</dbReference>
<dbReference type="CDD" id="cd17546">
    <property type="entry name" value="REC_hyHK_CKI1_RcsC-like"/>
    <property type="match status" value="1"/>
</dbReference>
<dbReference type="CDD" id="cd00082">
    <property type="entry name" value="HisKA"/>
    <property type="match status" value="1"/>
</dbReference>
<evidence type="ECO:0008006" key="18">
    <source>
        <dbReference type="Google" id="ProtNLM"/>
    </source>
</evidence>
<dbReference type="InterPro" id="IPR036890">
    <property type="entry name" value="HATPase_C_sf"/>
</dbReference>
<keyword evidence="4" id="KW-0808">Transferase</keyword>
<evidence type="ECO:0000256" key="4">
    <source>
        <dbReference type="ARBA" id="ARBA00022679"/>
    </source>
</evidence>
<evidence type="ECO:0000256" key="9">
    <source>
        <dbReference type="ARBA" id="ARBA00023012"/>
    </source>
</evidence>
<dbReference type="InterPro" id="IPR001789">
    <property type="entry name" value="Sig_transdc_resp-reg_receiver"/>
</dbReference>
<feature type="compositionally biased region" description="Basic residues" evidence="12">
    <location>
        <begin position="1082"/>
        <end position="1093"/>
    </location>
</feature>
<protein>
    <recommendedName>
        <fullName evidence="18">Phytochrome</fullName>
    </recommendedName>
</protein>
<evidence type="ECO:0000256" key="8">
    <source>
        <dbReference type="ARBA" id="ARBA00022991"/>
    </source>
</evidence>
<dbReference type="InterPro" id="IPR003594">
    <property type="entry name" value="HATPase_dom"/>
</dbReference>
<dbReference type="SUPFAM" id="SSF55781">
    <property type="entry name" value="GAF domain-like"/>
    <property type="match status" value="2"/>
</dbReference>
<dbReference type="Gene3D" id="3.40.50.2300">
    <property type="match status" value="1"/>
</dbReference>
<feature type="region of interest" description="Disordered" evidence="12">
    <location>
        <begin position="1038"/>
        <end position="1111"/>
    </location>
</feature>
<dbReference type="InterPro" id="IPR005467">
    <property type="entry name" value="His_kinase_dom"/>
</dbReference>
<evidence type="ECO:0000256" key="10">
    <source>
        <dbReference type="ARBA" id="ARBA00023170"/>
    </source>
</evidence>
<dbReference type="Gene3D" id="1.10.287.130">
    <property type="match status" value="1"/>
</dbReference>
<evidence type="ECO:0000259" key="13">
    <source>
        <dbReference type="PROSITE" id="PS50046"/>
    </source>
</evidence>
<dbReference type="Gene3D" id="3.30.450.20">
    <property type="entry name" value="PAS domain"/>
    <property type="match status" value="1"/>
</dbReference>
<dbReference type="InterPro" id="IPR013654">
    <property type="entry name" value="PAS_2"/>
</dbReference>
<keyword evidence="7" id="KW-0067">ATP-binding</keyword>
<keyword evidence="2 11" id="KW-0597">Phosphoprotein</keyword>
<dbReference type="HOGENOM" id="CLU_000445_50_4_1"/>
<dbReference type="SMART" id="SM00388">
    <property type="entry name" value="HisKA"/>
    <property type="match status" value="1"/>
</dbReference>
<dbReference type="GO" id="GO:0000155">
    <property type="term" value="F:phosphorelay sensor kinase activity"/>
    <property type="evidence" value="ECO:0007669"/>
    <property type="project" value="InterPro"/>
</dbReference>
<gene>
    <name evidence="16" type="ORF">FOMPIDRAFT_1163343</name>
</gene>
<dbReference type="GO" id="GO:0009881">
    <property type="term" value="F:photoreceptor activity"/>
    <property type="evidence" value="ECO:0007669"/>
    <property type="project" value="UniProtKB-KW"/>
</dbReference>
<feature type="domain" description="Histidine kinase" evidence="14">
    <location>
        <begin position="765"/>
        <end position="991"/>
    </location>
</feature>
<accession>S8E5I0</accession>
<evidence type="ECO:0000313" key="16">
    <source>
        <dbReference type="EMBL" id="EPT00312.1"/>
    </source>
</evidence>
<keyword evidence="6" id="KW-0418">Kinase</keyword>
<feature type="modified residue" description="4-aspartylphosphate" evidence="11">
    <location>
        <position position="1168"/>
    </location>
</feature>
<dbReference type="GO" id="GO:0005524">
    <property type="term" value="F:ATP binding"/>
    <property type="evidence" value="ECO:0007669"/>
    <property type="project" value="UniProtKB-KW"/>
</dbReference>
<dbReference type="OrthoDB" id="2015534at2759"/>
<dbReference type="PROSITE" id="PS50109">
    <property type="entry name" value="HIS_KIN"/>
    <property type="match status" value="1"/>
</dbReference>
<evidence type="ECO:0000313" key="17">
    <source>
        <dbReference type="Proteomes" id="UP000015241"/>
    </source>
</evidence>
<dbReference type="SUPFAM" id="SSF52172">
    <property type="entry name" value="CheY-like"/>
    <property type="match status" value="1"/>
</dbReference>
<dbReference type="PRINTS" id="PR00344">
    <property type="entry name" value="BCTRLSENSOR"/>
</dbReference>
<dbReference type="PANTHER" id="PTHR43065:SF10">
    <property type="entry name" value="PEROXIDE STRESS-ACTIVATED HISTIDINE KINASE MAK3"/>
    <property type="match status" value="1"/>
</dbReference>
<dbReference type="Proteomes" id="UP000015241">
    <property type="component" value="Unassembled WGS sequence"/>
</dbReference>
<evidence type="ECO:0000256" key="11">
    <source>
        <dbReference type="PROSITE-ProRule" id="PRU00169"/>
    </source>
</evidence>
<dbReference type="InterPro" id="IPR004358">
    <property type="entry name" value="Sig_transdc_His_kin-like_C"/>
</dbReference>
<dbReference type="InterPro" id="IPR011006">
    <property type="entry name" value="CheY-like_superfamily"/>
</dbReference>
<feature type="compositionally biased region" description="Low complexity" evidence="12">
    <location>
        <begin position="211"/>
        <end position="248"/>
    </location>
</feature>
<dbReference type="InterPro" id="IPR013515">
    <property type="entry name" value="Phytochrome_cen-reg"/>
</dbReference>
<dbReference type="InterPro" id="IPR003661">
    <property type="entry name" value="HisK_dim/P_dom"/>
</dbReference>
<dbReference type="InterPro" id="IPR036097">
    <property type="entry name" value="HisK_dim/P_sf"/>
</dbReference>
<feature type="compositionally biased region" description="Low complexity" evidence="12">
    <location>
        <begin position="340"/>
        <end position="353"/>
    </location>
</feature>
<dbReference type="SUPFAM" id="SSF55874">
    <property type="entry name" value="ATPase domain of HSP90 chaperone/DNA topoisomerase II/histidine kinase"/>
    <property type="match status" value="1"/>
</dbReference>
<evidence type="ECO:0000256" key="5">
    <source>
        <dbReference type="ARBA" id="ARBA00022741"/>
    </source>
</evidence>
<feature type="compositionally biased region" description="Basic and acidic residues" evidence="12">
    <location>
        <begin position="1049"/>
        <end position="1058"/>
    </location>
</feature>
<evidence type="ECO:0000256" key="3">
    <source>
        <dbReference type="ARBA" id="ARBA00022606"/>
    </source>
</evidence>
<dbReference type="InterPro" id="IPR043150">
    <property type="entry name" value="Phytochrome_PHY_sf"/>
</dbReference>
<dbReference type="EMBL" id="KE504150">
    <property type="protein sequence ID" value="EPT00312.1"/>
    <property type="molecule type" value="Genomic_DNA"/>
</dbReference>
<dbReference type="GO" id="GO:0009584">
    <property type="term" value="P:detection of visible light"/>
    <property type="evidence" value="ECO:0007669"/>
    <property type="project" value="InterPro"/>
</dbReference>
<feature type="domain" description="Phytochrome chromophore attachment site" evidence="13">
    <location>
        <begin position="392"/>
        <end position="554"/>
    </location>
</feature>
<evidence type="ECO:0000259" key="15">
    <source>
        <dbReference type="PROSITE" id="PS50110"/>
    </source>
</evidence>
<dbReference type="Pfam" id="PF08446">
    <property type="entry name" value="PAS_2"/>
    <property type="match status" value="1"/>
</dbReference>
<dbReference type="SMART" id="SM00448">
    <property type="entry name" value="REC"/>
    <property type="match status" value="1"/>
</dbReference>
<dbReference type="InParanoid" id="S8E5I0"/>
<dbReference type="SMART" id="SM00065">
    <property type="entry name" value="GAF"/>
    <property type="match status" value="1"/>
</dbReference>
<dbReference type="SUPFAM" id="SSF47384">
    <property type="entry name" value="Homodimeric domain of signal transducing histidine kinase"/>
    <property type="match status" value="1"/>
</dbReference>
<dbReference type="InterPro" id="IPR035965">
    <property type="entry name" value="PAS-like_dom_sf"/>
</dbReference>
<feature type="compositionally biased region" description="Low complexity" evidence="12">
    <location>
        <begin position="1095"/>
        <end position="1106"/>
    </location>
</feature>
<dbReference type="Pfam" id="PF02518">
    <property type="entry name" value="HATPase_c"/>
    <property type="match status" value="1"/>
</dbReference>
<dbReference type="Pfam" id="PF00512">
    <property type="entry name" value="HisKA"/>
    <property type="match status" value="1"/>
</dbReference>
<evidence type="ECO:0000259" key="14">
    <source>
        <dbReference type="PROSITE" id="PS50109"/>
    </source>
</evidence>
<evidence type="ECO:0000256" key="12">
    <source>
        <dbReference type="SAM" id="MobiDB-lite"/>
    </source>
</evidence>
<feature type="domain" description="Response regulatory" evidence="15">
    <location>
        <begin position="1118"/>
        <end position="1248"/>
    </location>
</feature>
<dbReference type="SUPFAM" id="SSF55785">
    <property type="entry name" value="PYP-like sensor domain (PAS domain)"/>
    <property type="match status" value="1"/>
</dbReference>
<keyword evidence="9" id="KW-0902">Two-component regulatory system</keyword>
<organism evidence="16 17">
    <name type="scientific">Fomitopsis schrenkii</name>
    <name type="common">Brown rot fungus</name>
    <dbReference type="NCBI Taxonomy" id="2126942"/>
    <lineage>
        <taxon>Eukaryota</taxon>
        <taxon>Fungi</taxon>
        <taxon>Dikarya</taxon>
        <taxon>Basidiomycota</taxon>
        <taxon>Agaricomycotina</taxon>
        <taxon>Agaricomycetes</taxon>
        <taxon>Polyporales</taxon>
        <taxon>Fomitopsis</taxon>
    </lineage>
</organism>
<keyword evidence="10" id="KW-0675">Receptor</keyword>
<feature type="region of interest" description="Disordered" evidence="12">
    <location>
        <begin position="207"/>
        <end position="318"/>
    </location>
</feature>
<proteinExistence type="predicted"/>
<keyword evidence="1" id="KW-0600">Photoreceptor protein</keyword>
<sequence>MSTGSGESGEGPHIAVRYTHVEDENGHHLIVGREGKLTKCEDEPIRTPGAVQGFGILVAVEEDEQTGDLVVRQVSENSTELLGLSPQYLFSLDCFTQTLPDQQADVLLDNIQYLNDTSLSPEEQAENLHVFMVSGWGEPGSAPAEAATNDPQRRRSWTCWCAAHRPQTTAPANVESKGDGAPPQAERSIIILEFELERDTFNPLYPHVSADDSSSVYSGVSSPSEGSNSAGRSTTDSSGRTLVSSSSSQDQLAITPETSSGLASTSSLVSSGGSDPVPRQDDSSPALSGSGGSFAFDSNVGDDWMPSPEDILESTTSRSKPLLALERLRRTRRVLGDATPAFGPPSSAGSSQPREQLRRGASRRRRGTGAVGMMDVFAVMAQINEQLGAAPDLNSFMKVVVGVIKDLTQFHRVLVYQFDELWNGKVVAELVDWKQTHELYRGLHFPASDIPAQARHLYALNKVRLLYDRALPTARLVVRSKRDLETPLDMTHCYLRAMSPIHLKYLANMQVRASMSVSIVAFGQLWGLVACHSYGSNGMRVSFPVRQMLRLLSQSISRNVERLSYAQRLTTRKLINTMPTEQHPSGYIVSNADDLLGLFDADYGVLVIGEGAKILGPNQHGQEILIVAEYLRLKQFDTIQVSQAVTQDYPDLELNTGLEVIAGLLYVPLSAGGRDFIAFLRKGQPREVRWAGRPYKDGEARNVLEPRASFRLWLETVAGRCRLWSDEHLETAGVLALVYGKFIEVWRQKENALQTTKLTNLLLSNASHEVRTPLNHIINYLELALNGSLDTETRENLSQSHAASKSLLFTINDLLDLTRLESGNETSFNEVFDLHRAIEDAIVLYRNEASRRGLTFGVDLSNSPRLVVGDSRKIRTVVANLTANALKYTERGGISVECHAFEEPAGLRDAHNIAVEIIVSDTGCGITADKLECIFREFEQVESAPARPPTQGLGLGLAVVARIVEQLGGQLRVDSRIDEGSRFSFLIPFTMESGDSITSSMSSSGRSLESPAEGVRGYEIENLVQAFSNHHFAGRYMATSDGGSPAEQEIPRLDETRCRTTSTELDPGSRLLPREGESIAVVRRKSSRAHPPSRPRSAPRSSTSRSNRSDTDVNTKLRLLIVEDNDINRMILAKRLSLDGHDVVNTTNGQEGMDMLQSDYEFDAVLMDIQMPVLNGFEATERIRGFEQTRECNSNRASHRINGRIPIFAVSASLFEDQQEEVFKLGFDGWILKPIDFKRLRVILRGVVDTVQRAKDVYQPNCNWEVGGWLRKLEKVLERDL</sequence>
<name>S8E5I0_FOMSC</name>
<dbReference type="Pfam" id="PF01590">
    <property type="entry name" value="GAF"/>
    <property type="match status" value="1"/>
</dbReference>
<evidence type="ECO:0000256" key="6">
    <source>
        <dbReference type="ARBA" id="ARBA00022777"/>
    </source>
</evidence>